<dbReference type="Proteomes" id="UP000281553">
    <property type="component" value="Unassembled WGS sequence"/>
</dbReference>
<feature type="domain" description="14-3-3" evidence="2">
    <location>
        <begin position="4"/>
        <end position="216"/>
    </location>
</feature>
<evidence type="ECO:0000313" key="4">
    <source>
        <dbReference type="Proteomes" id="UP000281553"/>
    </source>
</evidence>
<organism evidence="3 4">
    <name type="scientific">Dibothriocephalus latus</name>
    <name type="common">Fish tapeworm</name>
    <name type="synonym">Diphyllobothrium latum</name>
    <dbReference type="NCBI Taxonomy" id="60516"/>
    <lineage>
        <taxon>Eukaryota</taxon>
        <taxon>Metazoa</taxon>
        <taxon>Spiralia</taxon>
        <taxon>Lophotrochozoa</taxon>
        <taxon>Platyhelminthes</taxon>
        <taxon>Cestoda</taxon>
        <taxon>Eucestoda</taxon>
        <taxon>Diphyllobothriidea</taxon>
        <taxon>Diphyllobothriidae</taxon>
        <taxon>Dibothriocephalus</taxon>
    </lineage>
</organism>
<accession>A0A3P7L3G8</accession>
<comment type="similarity">
    <text evidence="1">Belongs to the 14-3-3 family.</text>
</comment>
<protein>
    <recommendedName>
        <fullName evidence="2">14-3-3 domain-containing protein</fullName>
    </recommendedName>
</protein>
<sequence length="216" mass="24355">MQKRQKKLKTSKMVGVMHSIAELGVELTSEEKDLFSIGYDRLMNAKLLKWRGLAKDHAANGDSSVIAEEMRQLAQKFIHLIDASFLKAELEAEQKALFLKLKADCLGYLAEIETGDDYKDATGRSISAYKDAYEVAWTLLSTTSPLRLTIALNLSTFYYEVAKLPEQACHIGKEAFDLAIGDKEQISEDERAETMLVMQLIRDNLVRWTSEPDDEG</sequence>
<dbReference type="Gene3D" id="1.20.190.20">
    <property type="entry name" value="14-3-3 domain"/>
    <property type="match status" value="1"/>
</dbReference>
<dbReference type="InterPro" id="IPR000308">
    <property type="entry name" value="14-3-3"/>
</dbReference>
<dbReference type="PRINTS" id="PR00305">
    <property type="entry name" value="1433ZETA"/>
</dbReference>
<dbReference type="Pfam" id="PF00244">
    <property type="entry name" value="14-3-3"/>
    <property type="match status" value="1"/>
</dbReference>
<dbReference type="CDD" id="cd08774">
    <property type="entry name" value="14-3-3"/>
    <property type="match status" value="1"/>
</dbReference>
<gene>
    <name evidence="3" type="ORF">DILT_LOCUS7736</name>
</gene>
<dbReference type="InterPro" id="IPR023410">
    <property type="entry name" value="14-3-3_domain"/>
</dbReference>
<name>A0A3P7L3G8_DIBLA</name>
<dbReference type="InterPro" id="IPR036815">
    <property type="entry name" value="14-3-3_dom_sf"/>
</dbReference>
<proteinExistence type="inferred from homology"/>
<dbReference type="SUPFAM" id="SSF48445">
    <property type="entry name" value="14-3-3 protein"/>
    <property type="match status" value="1"/>
</dbReference>
<evidence type="ECO:0000256" key="1">
    <source>
        <dbReference type="ARBA" id="ARBA00006141"/>
    </source>
</evidence>
<dbReference type="AlphaFoldDB" id="A0A3P7L3G8"/>
<reference evidence="3 4" key="1">
    <citation type="submission" date="2018-11" db="EMBL/GenBank/DDBJ databases">
        <authorList>
            <consortium name="Pathogen Informatics"/>
        </authorList>
    </citation>
    <scope>NUCLEOTIDE SEQUENCE [LARGE SCALE GENOMIC DNA]</scope>
</reference>
<dbReference type="OrthoDB" id="10260625at2759"/>
<dbReference type="SMART" id="SM00101">
    <property type="entry name" value="14_3_3"/>
    <property type="match status" value="1"/>
</dbReference>
<evidence type="ECO:0000259" key="2">
    <source>
        <dbReference type="SMART" id="SM00101"/>
    </source>
</evidence>
<keyword evidence="4" id="KW-1185">Reference proteome</keyword>
<evidence type="ECO:0000313" key="3">
    <source>
        <dbReference type="EMBL" id="VDN11905.1"/>
    </source>
</evidence>
<dbReference type="PANTHER" id="PTHR18860">
    <property type="entry name" value="14-3-3 PROTEIN"/>
    <property type="match status" value="1"/>
</dbReference>
<dbReference type="EMBL" id="UYRU01052522">
    <property type="protein sequence ID" value="VDN11905.1"/>
    <property type="molecule type" value="Genomic_DNA"/>
</dbReference>
<dbReference type="PIRSF" id="PIRSF000868">
    <property type="entry name" value="14-3-3"/>
    <property type="match status" value="1"/>
</dbReference>